<sequence>MSTVFPIYYPRNSINVGIFILDEKLMATCFLLQAFRKLRKISIIPKLFLHIPEMQKFEWKYFNFLLINFAIKLDKIFQTSLIWCKLYLWNSDILKINN</sequence>
<organism evidence="1 2">
    <name type="scientific">Brachionus plicatilis</name>
    <name type="common">Marine rotifer</name>
    <name type="synonym">Brachionus muelleri</name>
    <dbReference type="NCBI Taxonomy" id="10195"/>
    <lineage>
        <taxon>Eukaryota</taxon>
        <taxon>Metazoa</taxon>
        <taxon>Spiralia</taxon>
        <taxon>Gnathifera</taxon>
        <taxon>Rotifera</taxon>
        <taxon>Eurotatoria</taxon>
        <taxon>Monogononta</taxon>
        <taxon>Pseudotrocha</taxon>
        <taxon>Ploima</taxon>
        <taxon>Brachionidae</taxon>
        <taxon>Brachionus</taxon>
    </lineage>
</organism>
<dbReference type="AlphaFoldDB" id="A0A3M7P2M2"/>
<accession>A0A3M7P2M2</accession>
<protein>
    <submittedName>
        <fullName evidence="1">Uncharacterized protein</fullName>
    </submittedName>
</protein>
<reference evidence="1 2" key="1">
    <citation type="journal article" date="2018" name="Sci. Rep.">
        <title>Genomic signatures of local adaptation to the degree of environmental predictability in rotifers.</title>
        <authorList>
            <person name="Franch-Gras L."/>
            <person name="Hahn C."/>
            <person name="Garcia-Roger E.M."/>
            <person name="Carmona M.J."/>
            <person name="Serra M."/>
            <person name="Gomez A."/>
        </authorList>
    </citation>
    <scope>NUCLEOTIDE SEQUENCE [LARGE SCALE GENOMIC DNA]</scope>
    <source>
        <strain evidence="1">HYR1</strain>
    </source>
</reference>
<keyword evidence="2" id="KW-1185">Reference proteome</keyword>
<comment type="caution">
    <text evidence="1">The sequence shown here is derived from an EMBL/GenBank/DDBJ whole genome shotgun (WGS) entry which is preliminary data.</text>
</comment>
<evidence type="ECO:0000313" key="2">
    <source>
        <dbReference type="Proteomes" id="UP000276133"/>
    </source>
</evidence>
<gene>
    <name evidence="1" type="ORF">BpHYR1_018511</name>
</gene>
<proteinExistence type="predicted"/>
<evidence type="ECO:0000313" key="1">
    <source>
        <dbReference type="EMBL" id="RMZ93351.1"/>
    </source>
</evidence>
<dbReference type="EMBL" id="REGN01013883">
    <property type="protein sequence ID" value="RMZ93351.1"/>
    <property type="molecule type" value="Genomic_DNA"/>
</dbReference>
<name>A0A3M7P2M2_BRAPC</name>
<dbReference type="Proteomes" id="UP000276133">
    <property type="component" value="Unassembled WGS sequence"/>
</dbReference>